<evidence type="ECO:0000256" key="2">
    <source>
        <dbReference type="ARBA" id="ARBA00022801"/>
    </source>
</evidence>
<dbReference type="Proteomes" id="UP000054608">
    <property type="component" value="Unassembled WGS sequence"/>
</dbReference>
<dbReference type="Gene3D" id="3.60.21.10">
    <property type="match status" value="1"/>
</dbReference>
<reference evidence="6 7" key="1">
    <citation type="submission" date="2015-11" db="EMBL/GenBank/DDBJ databases">
        <title>Genomic analysis of 38 Legionella species identifies large and diverse effector repertoires.</title>
        <authorList>
            <person name="Burstein D."/>
            <person name="Amaro F."/>
            <person name="Zusman T."/>
            <person name="Lifshitz Z."/>
            <person name="Cohen O."/>
            <person name="Gilbert J.A."/>
            <person name="Pupko T."/>
            <person name="Shuman H.A."/>
            <person name="Segal G."/>
        </authorList>
    </citation>
    <scope>NUCLEOTIDE SEQUENCE [LARGE SCALE GENOMIC DNA]</scope>
    <source>
        <strain evidence="6 7">WA-270A-C2</strain>
    </source>
</reference>
<protein>
    <submittedName>
        <fullName evidence="6">3',5'-cyclic-nucleotide phosphodiesterase</fullName>
    </submittedName>
</protein>
<dbReference type="InterPro" id="IPR050884">
    <property type="entry name" value="CNP_phosphodiesterase-III"/>
</dbReference>
<dbReference type="PANTHER" id="PTHR42988:SF2">
    <property type="entry name" value="CYCLIC NUCLEOTIDE PHOSPHODIESTERASE CBUA0032-RELATED"/>
    <property type="match status" value="1"/>
</dbReference>
<evidence type="ECO:0000259" key="5">
    <source>
        <dbReference type="Pfam" id="PF00149"/>
    </source>
</evidence>
<dbReference type="PATRIC" id="fig|458.5.peg.2482"/>
<name>A0A0W0XM34_9GAMM</name>
<evidence type="ECO:0000313" key="7">
    <source>
        <dbReference type="Proteomes" id="UP000054608"/>
    </source>
</evidence>
<proteinExistence type="inferred from homology"/>
<dbReference type="SUPFAM" id="SSF56300">
    <property type="entry name" value="Metallo-dependent phosphatases"/>
    <property type="match status" value="1"/>
</dbReference>
<evidence type="ECO:0000256" key="3">
    <source>
        <dbReference type="ARBA" id="ARBA00023004"/>
    </source>
</evidence>
<gene>
    <name evidence="6" type="ORF">Lrub_2379</name>
</gene>
<feature type="domain" description="Calcineurin-like phosphoesterase" evidence="5">
    <location>
        <begin position="2"/>
        <end position="187"/>
    </location>
</feature>
<sequence length="255" mass="29827">MIKIIHISDLHFGHHIETIPEAFHEACALIQPDLLIISGDLTQRARSWQFKALAEFLARLRAPHLVIPGNHDIPFFNSVARLLWPFKQYRRYVSTELEVSFSNAQCRILGLNSVTPYEFKDGRLSQESMVKMKAFFQESEQHLNILFFHHNFHYFEGMHNPLTNAQEFIDYLKQSPIHIVCTGHLHYANITLIEKNNQDNVMILHAGSLSCVRTRDKFNSFYVINQEGLTCEVDRYVFNKGQFIPQEKFNMEFAR</sequence>
<dbReference type="STRING" id="458.Lrub_2379"/>
<dbReference type="EMBL" id="LNYT01000022">
    <property type="protein sequence ID" value="KTD45582.1"/>
    <property type="molecule type" value="Genomic_DNA"/>
</dbReference>
<comment type="caution">
    <text evidence="6">The sequence shown here is derived from an EMBL/GenBank/DDBJ whole genome shotgun (WGS) entry which is preliminary data.</text>
</comment>
<dbReference type="GO" id="GO:0016787">
    <property type="term" value="F:hydrolase activity"/>
    <property type="evidence" value="ECO:0007669"/>
    <property type="project" value="UniProtKB-KW"/>
</dbReference>
<dbReference type="InterPro" id="IPR004843">
    <property type="entry name" value="Calcineurin-like_PHP"/>
</dbReference>
<dbReference type="AlphaFoldDB" id="A0A0W0XM34"/>
<dbReference type="InterPro" id="IPR029052">
    <property type="entry name" value="Metallo-depent_PP-like"/>
</dbReference>
<evidence type="ECO:0000256" key="4">
    <source>
        <dbReference type="ARBA" id="ARBA00025742"/>
    </source>
</evidence>
<dbReference type="GO" id="GO:0046872">
    <property type="term" value="F:metal ion binding"/>
    <property type="evidence" value="ECO:0007669"/>
    <property type="project" value="UniProtKB-KW"/>
</dbReference>
<dbReference type="Pfam" id="PF00149">
    <property type="entry name" value="Metallophos"/>
    <property type="match status" value="1"/>
</dbReference>
<dbReference type="RefSeq" id="WP_237760816.1">
    <property type="nucleotide sequence ID" value="NZ_CAAAIN010000002.1"/>
</dbReference>
<accession>A0A0W0XM34</accession>
<comment type="similarity">
    <text evidence="4">Belongs to the cyclic nucleotide phosphodiesterase class-III family.</text>
</comment>
<keyword evidence="1" id="KW-0479">Metal-binding</keyword>
<dbReference type="PANTHER" id="PTHR42988">
    <property type="entry name" value="PHOSPHOHYDROLASE"/>
    <property type="match status" value="1"/>
</dbReference>
<organism evidence="6 7">
    <name type="scientific">Legionella rubrilucens</name>
    <dbReference type="NCBI Taxonomy" id="458"/>
    <lineage>
        <taxon>Bacteria</taxon>
        <taxon>Pseudomonadati</taxon>
        <taxon>Pseudomonadota</taxon>
        <taxon>Gammaproteobacteria</taxon>
        <taxon>Legionellales</taxon>
        <taxon>Legionellaceae</taxon>
        <taxon>Legionella</taxon>
    </lineage>
</organism>
<keyword evidence="7" id="KW-1185">Reference proteome</keyword>
<evidence type="ECO:0000313" key="6">
    <source>
        <dbReference type="EMBL" id="KTD45582.1"/>
    </source>
</evidence>
<keyword evidence="2" id="KW-0378">Hydrolase</keyword>
<keyword evidence="3" id="KW-0408">Iron</keyword>
<evidence type="ECO:0000256" key="1">
    <source>
        <dbReference type="ARBA" id="ARBA00022723"/>
    </source>
</evidence>